<protein>
    <recommendedName>
        <fullName evidence="8">Gag-pol polyprotein</fullName>
    </recommendedName>
</protein>
<organism evidence="6 7">
    <name type="scientific">Merluccius polli</name>
    <name type="common">Benguela hake</name>
    <name type="synonym">Merluccius cadenati</name>
    <dbReference type="NCBI Taxonomy" id="89951"/>
    <lineage>
        <taxon>Eukaryota</taxon>
        <taxon>Metazoa</taxon>
        <taxon>Chordata</taxon>
        <taxon>Craniata</taxon>
        <taxon>Vertebrata</taxon>
        <taxon>Euteleostomi</taxon>
        <taxon>Actinopterygii</taxon>
        <taxon>Neopterygii</taxon>
        <taxon>Teleostei</taxon>
        <taxon>Neoteleostei</taxon>
        <taxon>Acanthomorphata</taxon>
        <taxon>Zeiogadaria</taxon>
        <taxon>Gadariae</taxon>
        <taxon>Gadiformes</taxon>
        <taxon>Gadoidei</taxon>
        <taxon>Merlucciidae</taxon>
        <taxon>Merluccius</taxon>
    </lineage>
</organism>
<dbReference type="PANTHER" id="PTHR47331:SF5">
    <property type="entry name" value="RIBONUCLEASE H"/>
    <property type="match status" value="1"/>
</dbReference>
<dbReference type="PROSITE" id="PS50994">
    <property type="entry name" value="INTEGRASE"/>
    <property type="match status" value="1"/>
</dbReference>
<dbReference type="Pfam" id="PF05380">
    <property type="entry name" value="Peptidase_A17"/>
    <property type="match status" value="1"/>
</dbReference>
<dbReference type="EMBL" id="JAOPHQ010004844">
    <property type="protein sequence ID" value="KAK0137882.1"/>
    <property type="molecule type" value="Genomic_DNA"/>
</dbReference>
<sequence>MSEPHEEVDSLQEGIQALGQVVENTEELLRSSRSRNPTAKMLEFQKNEAQKKEKKLACLYDQWKMQARKARNELKSDIPESQIASLVDAIERARDNVLSIYSDIRDCVTPSTETRRRIDACEAVSRDILKIAFERISGINGDFEFEEESQRLHGLLHLDYAVSVFGSSASHSSRSSQHSRSSTVAAKRADAAADLAAKEAEYELLLKEKRQKERIQHLEEQQRTQLEAQKRELEQIKAEKELRAARARLQAYEQEAAKEYRTQSVVGDTTSQNYMLPHDTPSPLNVTAPPYRPPHTDVSLLAQAVQDSIAVNRLPTPEPSVFNGNPIHFIEWKASFISLIDQRNIPAADKLYYLKKYVTGAARRTLDGVFYRNDDEAYQDAWNKLNHRYGQPFVIQRAFRDKLASWPKLQAKDSEGLRNFSDFLNACQEAIPHVMGLQILNDCEENQKLVQKLPDWLASRWNRQVTKTLNDHKEFPSFQDFTVFMSLEADVACNPITSFHALHSPDVSREKRNQRDMKRNKASVLNTQTVTHSESPKLTKESTKPQCMFCQSNNHQLYSCSEFMTRSLEERRQYVKEKRLCYGCMKNGHNAKDCRHRHSCDTCKGKHPTCLHDENYVKRGKLVSQVMSTSGNTNESTTALSLNVARKGPGANTSMIVPVWVSSSKNPRAEKLVYAMLDTQSDTAFIDQEVSHTLHADEVPVKLKLTTMIGKDTVVESQKVSGLRVRGHNSTVLIDLPHVYTKDCIPVNRAHIPTCETARKWAHLNMLADEILPLQDCEVGLLIGYNCSRALAPRQVILGEDEEPYAVRTDLGWSIVGPSSSYHDSPSTTSLCHRVTVKEQPPVTPADALRVLESDFKDSNEDGKTASQDDILFLNKLKQGIKTTCNGHYEMPLPFKERPYLPNNKHCAVVRLNHLKRKLSKDERYKEQYTEFMAGVIGKGDAEEVNDDGIEGEKWYIPHHGVFHPRKPGKLRVVFDCSAKCNGTSLNDHLLSGPDLTNNLTGVLLRFRQHPVALMCDIEKMFHQFRVYESDREYLRFLWWKDGDLSAQPKEYHMNVHLFGAASSPGCANYGLQHLAKEYQHIYPLGSQFIMRNFYVDDGITSVDKANSAIQLVQEARELCAKGGLRLHKFISNDMTVMENIPPSERATNVKDLNLTFDDSPLERTLGIQWRIDTDCFSFSINLKDQPATRRGVLSTVASLYDPLGLVAPFLLIGKGVLQEMCRSGTGWDDPIPTKLQPRWEQWKDDLINLEKISIKRCYAPPGFGKIIKTELHHYSDASTSGYGQCSYIRVKNEAEDIHCALIPELSVGDPEVRKAQALHTEITEQISFVDRLSNFSSWLSVIRAVARIQRRINNDKSSGHSTVLEREKAECFIIKALQSHVYKDDLTLLNKGTKLQTHKELYKLDAFVDKDGVLKVGGRLCDSSLPNSLKHPAIIPKDHHITKLIIAHCHEKVKHQGKGLTINEIRSNGYWIPGMNRAVASYIWQCVTCRRLRRSTEIQRMADLPPERVEPSPPFTYSGMDCFGPFFTKQGRKEHKRYGLLFTCFCSRAIHIEMLDDLSTDSFINGLRCFIAIRGAVRQIKSDQGTNFVGAKNAFNEALKELDTNRLTAFLAEKQCDFSMNAPHSSHVGGVWERQIRTVRSILSSTISLSSGRLDDASLRTFLYEAMAIVNSRPLTVDNLNDPKSLEPLTPNHLLTMKSVNALPPPGKFIREDMYARKRWRHIQYLAEQFWSRWRKEYLSNISVRQRWHCPKRNLKVDDIVLEKSDDLPRNEWRLCRVTEATVGKDGLVRKVKLSVGDRNLTKRGERCNKVTVIERPVQKLVLLLEAS</sequence>
<feature type="coiled-coil region" evidence="2">
    <location>
        <begin position="188"/>
        <end position="262"/>
    </location>
</feature>
<keyword evidence="7" id="KW-1185">Reference proteome</keyword>
<evidence type="ECO:0000313" key="6">
    <source>
        <dbReference type="EMBL" id="KAK0137882.1"/>
    </source>
</evidence>
<proteinExistence type="predicted"/>
<dbReference type="PANTHER" id="PTHR47331">
    <property type="entry name" value="PHD-TYPE DOMAIN-CONTAINING PROTEIN"/>
    <property type="match status" value="1"/>
</dbReference>
<evidence type="ECO:0000259" key="5">
    <source>
        <dbReference type="PROSITE" id="PS50994"/>
    </source>
</evidence>
<dbReference type="GO" id="GO:0015074">
    <property type="term" value="P:DNA integration"/>
    <property type="evidence" value="ECO:0007669"/>
    <property type="project" value="InterPro"/>
</dbReference>
<dbReference type="InterPro" id="IPR001584">
    <property type="entry name" value="Integrase_cat-core"/>
</dbReference>
<dbReference type="CDD" id="cd01644">
    <property type="entry name" value="RT_pepA17"/>
    <property type="match status" value="1"/>
</dbReference>
<evidence type="ECO:0000256" key="1">
    <source>
        <dbReference type="PROSITE-ProRule" id="PRU00047"/>
    </source>
</evidence>
<gene>
    <name evidence="6" type="ORF">N1851_025893</name>
</gene>
<keyword evidence="1" id="KW-0862">Zinc</keyword>
<dbReference type="InterPro" id="IPR036397">
    <property type="entry name" value="RNaseH_sf"/>
</dbReference>
<reference evidence="6" key="1">
    <citation type="journal article" date="2023" name="Front. Mar. Sci.">
        <title>A new Merluccius polli reference genome to investigate the effects of global change in West African waters.</title>
        <authorList>
            <person name="Mateo J.L."/>
            <person name="Blanco-Fernandez C."/>
            <person name="Garcia-Vazquez E."/>
            <person name="Machado-Schiaffino G."/>
        </authorList>
    </citation>
    <scope>NUCLEOTIDE SEQUENCE</scope>
    <source>
        <strain evidence="6">C29</strain>
        <tissue evidence="6">Fin</tissue>
    </source>
</reference>
<dbReference type="InterPro" id="IPR005312">
    <property type="entry name" value="DUF1759"/>
</dbReference>
<dbReference type="InterPro" id="IPR001878">
    <property type="entry name" value="Znf_CCHC"/>
</dbReference>
<dbReference type="InterPro" id="IPR008042">
    <property type="entry name" value="Retrotrans_Pao"/>
</dbReference>
<keyword evidence="1" id="KW-0863">Zinc-finger</keyword>
<keyword evidence="2" id="KW-0175">Coiled coil</keyword>
<dbReference type="GO" id="GO:0003676">
    <property type="term" value="F:nucleic acid binding"/>
    <property type="evidence" value="ECO:0007669"/>
    <property type="project" value="InterPro"/>
</dbReference>
<dbReference type="Gene3D" id="1.10.340.70">
    <property type="match status" value="1"/>
</dbReference>
<dbReference type="Gene3D" id="3.10.10.10">
    <property type="entry name" value="HIV Type 1 Reverse Transcriptase, subunit A, domain 1"/>
    <property type="match status" value="1"/>
</dbReference>
<dbReference type="InterPro" id="IPR043502">
    <property type="entry name" value="DNA/RNA_pol_sf"/>
</dbReference>
<dbReference type="SUPFAM" id="SSF56672">
    <property type="entry name" value="DNA/RNA polymerases"/>
    <property type="match status" value="1"/>
</dbReference>
<dbReference type="InterPro" id="IPR041588">
    <property type="entry name" value="Integrase_H2C2"/>
</dbReference>
<dbReference type="SUPFAM" id="SSF53098">
    <property type="entry name" value="Ribonuclease H-like"/>
    <property type="match status" value="1"/>
</dbReference>
<comment type="caution">
    <text evidence="6">The sequence shown here is derived from an EMBL/GenBank/DDBJ whole genome shotgun (WGS) entry which is preliminary data.</text>
</comment>
<dbReference type="GO" id="GO:0008270">
    <property type="term" value="F:zinc ion binding"/>
    <property type="evidence" value="ECO:0007669"/>
    <property type="project" value="UniProtKB-KW"/>
</dbReference>
<evidence type="ECO:0000256" key="2">
    <source>
        <dbReference type="SAM" id="Coils"/>
    </source>
</evidence>
<feature type="domain" description="CCHC-type" evidence="4">
    <location>
        <begin position="581"/>
        <end position="595"/>
    </location>
</feature>
<dbReference type="Pfam" id="PF18701">
    <property type="entry name" value="DUF5641"/>
    <property type="match status" value="1"/>
</dbReference>
<dbReference type="Gene3D" id="3.30.70.270">
    <property type="match status" value="1"/>
</dbReference>
<dbReference type="InterPro" id="IPR040676">
    <property type="entry name" value="DUF5641"/>
</dbReference>
<dbReference type="Proteomes" id="UP001174136">
    <property type="component" value="Unassembled WGS sequence"/>
</dbReference>
<dbReference type="Pfam" id="PF17921">
    <property type="entry name" value="Integrase_H2C2"/>
    <property type="match status" value="1"/>
</dbReference>
<evidence type="ECO:0000256" key="3">
    <source>
        <dbReference type="SAM" id="MobiDB-lite"/>
    </source>
</evidence>
<accession>A0AA47MD40</accession>
<dbReference type="InterPro" id="IPR043128">
    <property type="entry name" value="Rev_trsase/Diguanyl_cyclase"/>
</dbReference>
<feature type="domain" description="Integrase catalytic" evidence="5">
    <location>
        <begin position="1510"/>
        <end position="1700"/>
    </location>
</feature>
<dbReference type="PROSITE" id="PS50158">
    <property type="entry name" value="ZF_CCHC"/>
    <property type="match status" value="1"/>
</dbReference>
<dbReference type="Pfam" id="PF03564">
    <property type="entry name" value="DUF1759"/>
    <property type="match status" value="1"/>
</dbReference>
<keyword evidence="1" id="KW-0479">Metal-binding</keyword>
<evidence type="ECO:0008006" key="8">
    <source>
        <dbReference type="Google" id="ProtNLM"/>
    </source>
</evidence>
<evidence type="ECO:0000259" key="4">
    <source>
        <dbReference type="PROSITE" id="PS50158"/>
    </source>
</evidence>
<name>A0AA47MD40_MERPO</name>
<feature type="region of interest" description="Disordered" evidence="3">
    <location>
        <begin position="26"/>
        <end position="47"/>
    </location>
</feature>
<evidence type="ECO:0000313" key="7">
    <source>
        <dbReference type="Proteomes" id="UP001174136"/>
    </source>
</evidence>
<dbReference type="Gene3D" id="3.30.420.10">
    <property type="entry name" value="Ribonuclease H-like superfamily/Ribonuclease H"/>
    <property type="match status" value="1"/>
</dbReference>
<dbReference type="InterPro" id="IPR012337">
    <property type="entry name" value="RNaseH-like_sf"/>
</dbReference>